<dbReference type="InterPro" id="IPR003594">
    <property type="entry name" value="HATPase_dom"/>
</dbReference>
<evidence type="ECO:0000256" key="7">
    <source>
        <dbReference type="ARBA" id="ARBA00022741"/>
    </source>
</evidence>
<evidence type="ECO:0000256" key="5">
    <source>
        <dbReference type="ARBA" id="ARBA00022679"/>
    </source>
</evidence>
<dbReference type="PRINTS" id="PR00344">
    <property type="entry name" value="BCTRLSENSOR"/>
</dbReference>
<keyword evidence="17" id="KW-1185">Reference proteome</keyword>
<evidence type="ECO:0000313" key="16">
    <source>
        <dbReference type="Proteomes" id="UP000058114"/>
    </source>
</evidence>
<evidence type="ECO:0000256" key="4">
    <source>
        <dbReference type="ARBA" id="ARBA00022553"/>
    </source>
</evidence>
<name>A0A0S2SLH3_9GAMM</name>
<feature type="transmembrane region" description="Helical" evidence="12">
    <location>
        <begin position="180"/>
        <end position="199"/>
    </location>
</feature>
<keyword evidence="4" id="KW-0597">Phosphoprotein</keyword>
<keyword evidence="7" id="KW-0547">Nucleotide-binding</keyword>
<dbReference type="KEGG" id="asr:WL1483_3150"/>
<dbReference type="GO" id="GO:0000160">
    <property type="term" value="P:phosphorelay signal transduction system"/>
    <property type="evidence" value="ECO:0007669"/>
    <property type="project" value="TreeGrafter"/>
</dbReference>
<dbReference type="RefSeq" id="WP_050667072.1">
    <property type="nucleotide sequence ID" value="NZ_CDDB01000068.1"/>
</dbReference>
<dbReference type="PANTHER" id="PTHR45436:SF4">
    <property type="entry name" value="SENSOR PROTEIN PHOQ"/>
    <property type="match status" value="1"/>
</dbReference>
<dbReference type="Proteomes" id="UP000774958">
    <property type="component" value="Unassembled WGS sequence"/>
</dbReference>
<gene>
    <name evidence="15" type="ORF">LA374_13670</name>
    <name evidence="14" type="ORF">WL1483_3150</name>
</gene>
<proteinExistence type="predicted"/>
<reference evidence="15 17" key="3">
    <citation type="submission" date="2021-09" db="EMBL/GenBank/DDBJ databases">
        <title>Aeromonas schubertii isolated from Asian sea bass.</title>
        <authorList>
            <person name="Pinpimai K."/>
        </authorList>
    </citation>
    <scope>NUCLEOTIDE SEQUENCE [LARGE SCALE GENOMIC DNA]</scope>
    <source>
        <strain evidence="15 17">CHULA2021a</strain>
    </source>
</reference>
<dbReference type="CDD" id="cd16954">
    <property type="entry name" value="HATPase_PhoQ-like"/>
    <property type="match status" value="1"/>
</dbReference>
<keyword evidence="5" id="KW-0808">Transferase</keyword>
<evidence type="ECO:0000313" key="15">
    <source>
        <dbReference type="EMBL" id="MBZ6067246.1"/>
    </source>
</evidence>
<dbReference type="SUPFAM" id="SSF55874">
    <property type="entry name" value="ATPase domain of HSP90 chaperone/DNA topoisomerase II/histidine kinase"/>
    <property type="match status" value="1"/>
</dbReference>
<evidence type="ECO:0000256" key="8">
    <source>
        <dbReference type="ARBA" id="ARBA00022777"/>
    </source>
</evidence>
<dbReference type="AlphaFoldDB" id="A0A0S2SLH3"/>
<dbReference type="InterPro" id="IPR036890">
    <property type="entry name" value="HATPase_C_sf"/>
</dbReference>
<dbReference type="InterPro" id="IPR005467">
    <property type="entry name" value="His_kinase_dom"/>
</dbReference>
<dbReference type="GO" id="GO:0005886">
    <property type="term" value="C:plasma membrane"/>
    <property type="evidence" value="ECO:0007669"/>
    <property type="project" value="TreeGrafter"/>
</dbReference>
<dbReference type="Pfam" id="PF02518">
    <property type="entry name" value="HATPase_c"/>
    <property type="match status" value="1"/>
</dbReference>
<dbReference type="EMBL" id="CP013067">
    <property type="protein sequence ID" value="ALP42569.1"/>
    <property type="molecule type" value="Genomic_DNA"/>
</dbReference>
<organism evidence="14 16">
    <name type="scientific">Aeromonas schubertii</name>
    <dbReference type="NCBI Taxonomy" id="652"/>
    <lineage>
        <taxon>Bacteria</taxon>
        <taxon>Pseudomonadati</taxon>
        <taxon>Pseudomonadota</taxon>
        <taxon>Gammaproteobacteria</taxon>
        <taxon>Aeromonadales</taxon>
        <taxon>Aeromonadaceae</taxon>
        <taxon>Aeromonas</taxon>
    </lineage>
</organism>
<sequence>MQLIRRSLHLKLLLSSMVVIGLITAVAVYALYRTYSEELTQEYSTRMNQNLSRLLSASGLKEKGNDPNAILINREAIDPSLDTLICRADGQMSWSNLYMPEVLAVKEKICDDLTRYLGKEDKDYLFRYLALTKGNYFIYSMRFSRSEQGLPVTYYVVMIDTAKRYLEATRAYLGKRIRQAVAGYLLLFGLLLLTTRWTLGSLYTLRQEIDEIRESKREALSSGYERELLPLTESVNQLLENERQQTLRYQHALNDLAHSLKTRLALIQITAQDAGIGREANDSLNDQILTMDQIIQYQLRRAVTGRQGLSKRGTEPVPLIEKLLASLAKVYRHKKLQTRFYFDDDALFSGDQGDLMELMGNLLDNACKFAISQVQVTLRYKEKRLLILIEDDGPGIEPGKCEQIFQRGVRADSSGGQGIGLAVAAEIVDSYGGTIRVDESPLGGARFTLTLP</sequence>
<evidence type="ECO:0000256" key="1">
    <source>
        <dbReference type="ARBA" id="ARBA00000085"/>
    </source>
</evidence>
<keyword evidence="10 12" id="KW-1133">Transmembrane helix</keyword>
<evidence type="ECO:0000256" key="2">
    <source>
        <dbReference type="ARBA" id="ARBA00004370"/>
    </source>
</evidence>
<dbReference type="SMART" id="SM00387">
    <property type="entry name" value="HATPase_c"/>
    <property type="match status" value="1"/>
</dbReference>
<dbReference type="Proteomes" id="UP000058114">
    <property type="component" value="Chromosome"/>
</dbReference>
<keyword evidence="11 12" id="KW-0472">Membrane</keyword>
<dbReference type="STRING" id="652.WL1483_3150"/>
<comment type="subcellular location">
    <subcellularLocation>
        <location evidence="2">Membrane</location>
    </subcellularLocation>
</comment>
<evidence type="ECO:0000256" key="6">
    <source>
        <dbReference type="ARBA" id="ARBA00022692"/>
    </source>
</evidence>
<dbReference type="OrthoDB" id="9809567at2"/>
<reference evidence="14 16" key="2">
    <citation type="journal article" date="2016" name="Genome Announc.">
        <title>Complete Genome Sequence of the Highly Virulent Aeromonas schubertii Strain WL1483, Isolated from Diseased Snakehead Fish (Channa argus) in China.</title>
        <authorList>
            <person name="Liu L."/>
            <person name="Li N."/>
            <person name="Zhang D."/>
            <person name="Fu X."/>
            <person name="Shi C."/>
            <person name="Lin Q."/>
            <person name="Hao G."/>
        </authorList>
    </citation>
    <scope>NUCLEOTIDE SEQUENCE [LARGE SCALE GENOMIC DNA]</scope>
    <source>
        <strain evidence="14 16">WL1483</strain>
    </source>
</reference>
<comment type="catalytic activity">
    <reaction evidence="1">
        <text>ATP + protein L-histidine = ADP + protein N-phospho-L-histidine.</text>
        <dbReference type="EC" id="2.7.13.3"/>
    </reaction>
</comment>
<reference evidence="16" key="1">
    <citation type="submission" date="2015-10" db="EMBL/GenBank/DDBJ databases">
        <title>Complete Genome Sequence of Aeromonas schubertii strain WL1483.</title>
        <authorList>
            <person name="Liu L."/>
        </authorList>
    </citation>
    <scope>NUCLEOTIDE SEQUENCE [LARGE SCALE GENOMIC DNA]</scope>
    <source>
        <strain evidence="16">WL1483</strain>
    </source>
</reference>
<dbReference type="PATRIC" id="fig|652.5.peg.1358"/>
<protein>
    <recommendedName>
        <fullName evidence="3">histidine kinase</fullName>
        <ecNumber evidence="3">2.7.13.3</ecNumber>
    </recommendedName>
</protein>
<evidence type="ECO:0000256" key="10">
    <source>
        <dbReference type="ARBA" id="ARBA00022989"/>
    </source>
</evidence>
<dbReference type="PROSITE" id="PS50109">
    <property type="entry name" value="HIS_KIN"/>
    <property type="match status" value="1"/>
</dbReference>
<evidence type="ECO:0000256" key="3">
    <source>
        <dbReference type="ARBA" id="ARBA00012438"/>
    </source>
</evidence>
<accession>A0A0S2SLH3</accession>
<evidence type="ECO:0000256" key="12">
    <source>
        <dbReference type="SAM" id="Phobius"/>
    </source>
</evidence>
<dbReference type="InterPro" id="IPR050428">
    <property type="entry name" value="TCS_sensor_his_kinase"/>
</dbReference>
<dbReference type="EMBL" id="JAIRBT010000018">
    <property type="protein sequence ID" value="MBZ6067246.1"/>
    <property type="molecule type" value="Genomic_DNA"/>
</dbReference>
<dbReference type="GO" id="GO:0004673">
    <property type="term" value="F:protein histidine kinase activity"/>
    <property type="evidence" value="ECO:0007669"/>
    <property type="project" value="UniProtKB-EC"/>
</dbReference>
<evidence type="ECO:0000259" key="13">
    <source>
        <dbReference type="PROSITE" id="PS50109"/>
    </source>
</evidence>
<dbReference type="InterPro" id="IPR004358">
    <property type="entry name" value="Sig_transdc_His_kin-like_C"/>
</dbReference>
<dbReference type="EC" id="2.7.13.3" evidence="3"/>
<keyword evidence="8" id="KW-0418">Kinase</keyword>
<evidence type="ECO:0000256" key="11">
    <source>
        <dbReference type="ARBA" id="ARBA00023136"/>
    </source>
</evidence>
<dbReference type="Gene3D" id="3.30.565.10">
    <property type="entry name" value="Histidine kinase-like ATPase, C-terminal domain"/>
    <property type="match status" value="1"/>
</dbReference>
<evidence type="ECO:0000313" key="14">
    <source>
        <dbReference type="EMBL" id="ALP42569.1"/>
    </source>
</evidence>
<keyword evidence="6 12" id="KW-0812">Transmembrane</keyword>
<dbReference type="InterPro" id="IPR058619">
    <property type="entry name" value="PhoQ/CarS-like_HATPase"/>
</dbReference>
<evidence type="ECO:0000256" key="9">
    <source>
        <dbReference type="ARBA" id="ARBA00022840"/>
    </source>
</evidence>
<feature type="domain" description="Histidine kinase" evidence="13">
    <location>
        <begin position="255"/>
        <end position="452"/>
    </location>
</feature>
<dbReference type="PANTHER" id="PTHR45436">
    <property type="entry name" value="SENSOR HISTIDINE KINASE YKOH"/>
    <property type="match status" value="1"/>
</dbReference>
<feature type="transmembrane region" description="Helical" evidence="12">
    <location>
        <begin position="12"/>
        <end position="32"/>
    </location>
</feature>
<keyword evidence="9" id="KW-0067">ATP-binding</keyword>
<dbReference type="GO" id="GO:0005524">
    <property type="term" value="F:ATP binding"/>
    <property type="evidence" value="ECO:0007669"/>
    <property type="project" value="UniProtKB-KW"/>
</dbReference>
<evidence type="ECO:0000313" key="17">
    <source>
        <dbReference type="Proteomes" id="UP000774958"/>
    </source>
</evidence>